<evidence type="ECO:0000256" key="11">
    <source>
        <dbReference type="ARBA" id="ARBA00049473"/>
    </source>
</evidence>
<evidence type="ECO:0000256" key="1">
    <source>
        <dbReference type="ARBA" id="ARBA00001913"/>
    </source>
</evidence>
<protein>
    <recommendedName>
        <fullName evidence="5 12">Transketolase</fullName>
        <ecNumber evidence="5 12">2.2.1.1</ecNumber>
    </recommendedName>
</protein>
<dbReference type="Pfam" id="PF02779">
    <property type="entry name" value="Transket_pyr"/>
    <property type="match status" value="1"/>
</dbReference>
<evidence type="ECO:0000313" key="17">
    <source>
        <dbReference type="Proteomes" id="UP000094329"/>
    </source>
</evidence>
<dbReference type="Gene3D" id="3.40.50.920">
    <property type="match status" value="1"/>
</dbReference>
<dbReference type="InterPro" id="IPR020826">
    <property type="entry name" value="Transketolase_BS"/>
</dbReference>
<comment type="cofactor">
    <cofactor evidence="13">
        <name>thiamine diphosphate</name>
        <dbReference type="ChEBI" id="CHEBI:58937"/>
    </cofactor>
    <text evidence="13">Binds 1 thiamine pyrophosphate per subunit.</text>
</comment>
<dbReference type="InterPro" id="IPR029061">
    <property type="entry name" value="THDP-binding"/>
</dbReference>
<keyword evidence="14" id="KW-0472">Membrane</keyword>
<dbReference type="Pfam" id="PF00456">
    <property type="entry name" value="Transketolase_N"/>
    <property type="match status" value="1"/>
</dbReference>
<dbReference type="EC" id="2.2.1.1" evidence="5 12"/>
<keyword evidence="14" id="KW-0812">Transmembrane</keyword>
<keyword evidence="6 13" id="KW-0808">Transferase</keyword>
<keyword evidence="17" id="KW-1185">Reference proteome</keyword>
<evidence type="ECO:0000256" key="3">
    <source>
        <dbReference type="ARBA" id="ARBA00007131"/>
    </source>
</evidence>
<organism evidence="16 17">
    <name type="scientific">Piscirickettsia litoralis</name>
    <dbReference type="NCBI Taxonomy" id="1891921"/>
    <lineage>
        <taxon>Bacteria</taxon>
        <taxon>Pseudomonadati</taxon>
        <taxon>Pseudomonadota</taxon>
        <taxon>Gammaproteobacteria</taxon>
        <taxon>Thiotrichales</taxon>
        <taxon>Piscirickettsiaceae</taxon>
        <taxon>Piscirickettsia</taxon>
    </lineage>
</organism>
<evidence type="ECO:0000256" key="4">
    <source>
        <dbReference type="ARBA" id="ARBA00011738"/>
    </source>
</evidence>
<dbReference type="Pfam" id="PF22613">
    <property type="entry name" value="Transketolase_C_1"/>
    <property type="match status" value="1"/>
</dbReference>
<evidence type="ECO:0000256" key="12">
    <source>
        <dbReference type="NCBIfam" id="TIGR00232"/>
    </source>
</evidence>
<dbReference type="PANTHER" id="PTHR43522">
    <property type="entry name" value="TRANSKETOLASE"/>
    <property type="match status" value="1"/>
</dbReference>
<comment type="subunit">
    <text evidence="4 13">Homodimer.</text>
</comment>
<comment type="caution">
    <text evidence="16">The sequence shown here is derived from an EMBL/GenBank/DDBJ whole genome shotgun (WGS) entry which is preliminary data.</text>
</comment>
<comment type="catalytic activity">
    <reaction evidence="11 13">
        <text>D-sedoheptulose 7-phosphate + D-glyceraldehyde 3-phosphate = aldehydo-D-ribose 5-phosphate + D-xylulose 5-phosphate</text>
        <dbReference type="Rhea" id="RHEA:10508"/>
        <dbReference type="ChEBI" id="CHEBI:57483"/>
        <dbReference type="ChEBI" id="CHEBI:57737"/>
        <dbReference type="ChEBI" id="CHEBI:58273"/>
        <dbReference type="ChEBI" id="CHEBI:59776"/>
        <dbReference type="EC" id="2.2.1.1"/>
    </reaction>
</comment>
<feature type="transmembrane region" description="Helical" evidence="14">
    <location>
        <begin position="421"/>
        <end position="441"/>
    </location>
</feature>
<comment type="cofactor">
    <cofactor evidence="13">
        <name>Mg(2+)</name>
        <dbReference type="ChEBI" id="CHEBI:18420"/>
    </cofactor>
    <cofactor evidence="13">
        <name>Ca(2+)</name>
        <dbReference type="ChEBI" id="CHEBI:29108"/>
    </cofactor>
    <cofactor evidence="13">
        <name>Mn(2+)</name>
        <dbReference type="ChEBI" id="CHEBI:29035"/>
    </cofactor>
    <cofactor evidence="13">
        <name>Co(2+)</name>
        <dbReference type="ChEBI" id="CHEBI:48828"/>
    </cofactor>
    <text evidence="13">Binds 1 Mg(2+) ion per subunit. Can also utilize other divalent metal cations, such as Ca(2+), Mn(2+) and Co(2+).</text>
</comment>
<dbReference type="InterPro" id="IPR005474">
    <property type="entry name" value="Transketolase_N"/>
</dbReference>
<dbReference type="CDD" id="cd07033">
    <property type="entry name" value="TPP_PYR_DXS_TK_like"/>
    <property type="match status" value="1"/>
</dbReference>
<keyword evidence="14" id="KW-1133">Transmembrane helix</keyword>
<dbReference type="CDD" id="cd02012">
    <property type="entry name" value="TPP_TK"/>
    <property type="match status" value="1"/>
</dbReference>
<dbReference type="InterPro" id="IPR049557">
    <property type="entry name" value="Transketolase_CS"/>
</dbReference>
<dbReference type="SMART" id="SM00861">
    <property type="entry name" value="Transket_pyr"/>
    <property type="match status" value="1"/>
</dbReference>
<keyword evidence="7 13" id="KW-0479">Metal-binding</keyword>
<keyword evidence="8 13" id="KW-0106">Calcium</keyword>
<dbReference type="Proteomes" id="UP000094329">
    <property type="component" value="Unassembled WGS sequence"/>
</dbReference>
<accession>A0ABX3A3C4</accession>
<dbReference type="InterPro" id="IPR005475">
    <property type="entry name" value="Transketolase-like_Pyr-bd"/>
</dbReference>
<evidence type="ECO:0000256" key="5">
    <source>
        <dbReference type="ARBA" id="ARBA00013152"/>
    </source>
</evidence>
<evidence type="ECO:0000256" key="2">
    <source>
        <dbReference type="ARBA" id="ARBA00001941"/>
    </source>
</evidence>
<sequence length="667" mass="72517">MLSRSYLAAAIRALSMDAVQQANSGHPGMPMGMADIAEVLWNGFLKHNPQNPNWPNRDRFILSNGHGSMLHYALLHLSGYDLPIENIKNFRQLNSKTAGHPEYGHTPGVETTTGPLGQGIANAVGMALAEKMLASQFNRPNFPVIDHYTYTFLGDGCLMEGISHEVCSFAGTQKLGKLIAFWDDNGISIDGDVVNWFSDDTVERFKAYGWHVVAGVDGHDPKSLEVAITEAQADERPSLICCKTVIGFGSPNKAGTAGSHGAALGVEEVQKTRAALGWEHAPFEIPQDIYAAFDAKEQGASQERAWQQLFDGYKQEFPELALELERRLAGKLPENWQAVTDRLVNDTVAEAKTVATRKASLNVLEKISQELPELLGGSADLSGSNCTQIKAARAVRPDDASGNYLQYGVREFGMSAMMNGMALYGGFIPFGGTFLTFMDYARNAVRMAALMKQRVVFVYSHDSIGLGEDGPTHQPVEHLASLRSMPNINTWRPADTVETAVAWTAALESCDAPSALVLSRQNLPFLERDGQTVANVARGGYILHDCKQTPRLILIATGSEVQLALSAAKALDLKGVAVRVVSMPSTEVFDAQDEEYKEKVLPTNVRARIAIEAASPESWYKYVGIDGKVVGMESYGDSAPADVLFEHFGFTEANVVAVAERLLDSTD</sequence>
<proteinExistence type="inferred from homology"/>
<dbReference type="EMBL" id="MDTU01000001">
    <property type="protein sequence ID" value="ODN43367.1"/>
    <property type="molecule type" value="Genomic_DNA"/>
</dbReference>
<dbReference type="NCBIfam" id="TIGR00232">
    <property type="entry name" value="tktlase_bact"/>
    <property type="match status" value="1"/>
</dbReference>
<dbReference type="InterPro" id="IPR055152">
    <property type="entry name" value="Transketolase-like_C_2"/>
</dbReference>
<comment type="similarity">
    <text evidence="3 13">Belongs to the transketolase family.</text>
</comment>
<comment type="function">
    <text evidence="13">Catalyzes the transfer of a two-carbon ketol group from a ketose donor to an aldose acceptor, via a covalent intermediate with the cofactor thiamine pyrophosphate.</text>
</comment>
<evidence type="ECO:0000256" key="6">
    <source>
        <dbReference type="ARBA" id="ARBA00022679"/>
    </source>
</evidence>
<evidence type="ECO:0000256" key="7">
    <source>
        <dbReference type="ARBA" id="ARBA00022723"/>
    </source>
</evidence>
<comment type="cofactor">
    <cofactor evidence="2">
        <name>Co(2+)</name>
        <dbReference type="ChEBI" id="CHEBI:48828"/>
    </cofactor>
</comment>
<dbReference type="PROSITE" id="PS00802">
    <property type="entry name" value="TRANSKETOLASE_2"/>
    <property type="match status" value="1"/>
</dbReference>
<keyword evidence="9 13" id="KW-0460">Magnesium</keyword>
<reference evidence="16 17" key="1">
    <citation type="submission" date="2016-08" db="EMBL/GenBank/DDBJ databases">
        <title>Draft genome sequence of Candidatus Piscirickettsia litoralis, from seawater.</title>
        <authorList>
            <person name="Wan X."/>
            <person name="Lee A.J."/>
            <person name="Hou S."/>
            <person name="Donachie S.P."/>
        </authorList>
    </citation>
    <scope>NUCLEOTIDE SEQUENCE [LARGE SCALE GENOMIC DNA]</scope>
    <source>
        <strain evidence="16 17">Y2</strain>
    </source>
</reference>
<name>A0ABX3A3C4_9GAMM</name>
<evidence type="ECO:0000256" key="9">
    <source>
        <dbReference type="ARBA" id="ARBA00022842"/>
    </source>
</evidence>
<evidence type="ECO:0000259" key="15">
    <source>
        <dbReference type="SMART" id="SM00861"/>
    </source>
</evidence>
<keyword evidence="10 13" id="KW-0786">Thiamine pyrophosphate</keyword>
<dbReference type="SUPFAM" id="SSF52518">
    <property type="entry name" value="Thiamin diphosphate-binding fold (THDP-binding)"/>
    <property type="match status" value="2"/>
</dbReference>
<dbReference type="InterPro" id="IPR005478">
    <property type="entry name" value="Transketolase_bac-like"/>
</dbReference>
<evidence type="ECO:0000256" key="8">
    <source>
        <dbReference type="ARBA" id="ARBA00022837"/>
    </source>
</evidence>
<comment type="cofactor">
    <cofactor evidence="1">
        <name>Ca(2+)</name>
        <dbReference type="ChEBI" id="CHEBI:29108"/>
    </cofactor>
</comment>
<dbReference type="SUPFAM" id="SSF52922">
    <property type="entry name" value="TK C-terminal domain-like"/>
    <property type="match status" value="1"/>
</dbReference>
<dbReference type="Gene3D" id="3.40.50.970">
    <property type="match status" value="2"/>
</dbReference>
<gene>
    <name evidence="16" type="ORF">BGC07_11080</name>
</gene>
<dbReference type="PANTHER" id="PTHR43522:SF2">
    <property type="entry name" value="TRANSKETOLASE 1-RELATED"/>
    <property type="match status" value="1"/>
</dbReference>
<evidence type="ECO:0000313" key="16">
    <source>
        <dbReference type="EMBL" id="ODN43367.1"/>
    </source>
</evidence>
<dbReference type="InterPro" id="IPR033247">
    <property type="entry name" value="Transketolase_fam"/>
</dbReference>
<evidence type="ECO:0000256" key="13">
    <source>
        <dbReference type="RuleBase" id="RU004996"/>
    </source>
</evidence>
<evidence type="ECO:0000256" key="10">
    <source>
        <dbReference type="ARBA" id="ARBA00023052"/>
    </source>
</evidence>
<evidence type="ECO:0000256" key="14">
    <source>
        <dbReference type="SAM" id="Phobius"/>
    </source>
</evidence>
<dbReference type="RefSeq" id="WP_069313164.1">
    <property type="nucleotide sequence ID" value="NZ_MDTU01000001.1"/>
</dbReference>
<dbReference type="InterPro" id="IPR009014">
    <property type="entry name" value="Transketo_C/PFOR_II"/>
</dbReference>
<dbReference type="PROSITE" id="PS00801">
    <property type="entry name" value="TRANSKETOLASE_1"/>
    <property type="match status" value="1"/>
</dbReference>
<feature type="domain" description="Transketolase-like pyrimidine-binding" evidence="15">
    <location>
        <begin position="354"/>
        <end position="525"/>
    </location>
</feature>